<dbReference type="SMART" id="SM00450">
    <property type="entry name" value="RHOD"/>
    <property type="match status" value="1"/>
</dbReference>
<proteinExistence type="predicted"/>
<dbReference type="OrthoDB" id="9808735at2"/>
<dbReference type="AlphaFoldDB" id="A0A1W2H7R8"/>
<evidence type="ECO:0000313" key="3">
    <source>
        <dbReference type="Proteomes" id="UP000192333"/>
    </source>
</evidence>
<dbReference type="InterPro" id="IPR050229">
    <property type="entry name" value="GlpE_sulfurtransferase"/>
</dbReference>
<dbReference type="PROSITE" id="PS50206">
    <property type="entry name" value="RHODANESE_3"/>
    <property type="match status" value="1"/>
</dbReference>
<dbReference type="GO" id="GO:0016740">
    <property type="term" value="F:transferase activity"/>
    <property type="evidence" value="ECO:0007669"/>
    <property type="project" value="UniProtKB-KW"/>
</dbReference>
<dbReference type="SUPFAM" id="SSF52821">
    <property type="entry name" value="Rhodanese/Cell cycle control phosphatase"/>
    <property type="match status" value="1"/>
</dbReference>
<organism evidence="2 3">
    <name type="scientific">Aquiflexum balticum DSM 16537</name>
    <dbReference type="NCBI Taxonomy" id="758820"/>
    <lineage>
        <taxon>Bacteria</taxon>
        <taxon>Pseudomonadati</taxon>
        <taxon>Bacteroidota</taxon>
        <taxon>Cytophagia</taxon>
        <taxon>Cytophagales</taxon>
        <taxon>Cyclobacteriaceae</taxon>
        <taxon>Aquiflexum</taxon>
    </lineage>
</organism>
<keyword evidence="2" id="KW-0808">Transferase</keyword>
<sequence>MEDITVSELREKIENKEDFVFIDVREEWEYEEDNLGALNIPLGQLPHQLDDFMKFKNKEIVLQCRSGARSGNAKKFMETQGFNKVRNLLGGILAYRAMEEEED</sequence>
<evidence type="ECO:0000313" key="2">
    <source>
        <dbReference type="EMBL" id="SMD44955.1"/>
    </source>
</evidence>
<dbReference type="EMBL" id="LT838813">
    <property type="protein sequence ID" value="SMD44955.1"/>
    <property type="molecule type" value="Genomic_DNA"/>
</dbReference>
<dbReference type="InterPro" id="IPR001763">
    <property type="entry name" value="Rhodanese-like_dom"/>
</dbReference>
<reference evidence="3" key="1">
    <citation type="submission" date="2017-04" db="EMBL/GenBank/DDBJ databases">
        <authorList>
            <person name="Varghese N."/>
            <person name="Submissions S."/>
        </authorList>
    </citation>
    <scope>NUCLEOTIDE SEQUENCE [LARGE SCALE GENOMIC DNA]</scope>
    <source>
        <strain evidence="3">DSM 16537</strain>
    </source>
</reference>
<accession>A0A1W2H7R8</accession>
<dbReference type="PANTHER" id="PTHR43031:SF17">
    <property type="entry name" value="SULFURTRANSFERASE YTWF-RELATED"/>
    <property type="match status" value="1"/>
</dbReference>
<dbReference type="Gene3D" id="3.40.250.10">
    <property type="entry name" value="Rhodanese-like domain"/>
    <property type="match status" value="1"/>
</dbReference>
<keyword evidence="3" id="KW-1185">Reference proteome</keyword>
<dbReference type="RefSeq" id="WP_084121722.1">
    <property type="nucleotide sequence ID" value="NZ_LT838813.1"/>
</dbReference>
<protein>
    <submittedName>
        <fullName evidence="2">Rhodanese-related sulfurtransferase</fullName>
    </submittedName>
</protein>
<dbReference type="CDD" id="cd00158">
    <property type="entry name" value="RHOD"/>
    <property type="match status" value="1"/>
</dbReference>
<name>A0A1W2H7R8_9BACT</name>
<dbReference type="Proteomes" id="UP000192333">
    <property type="component" value="Chromosome I"/>
</dbReference>
<dbReference type="InterPro" id="IPR036873">
    <property type="entry name" value="Rhodanese-like_dom_sf"/>
</dbReference>
<dbReference type="STRING" id="758820.SAMN00777080_3593"/>
<dbReference type="PANTHER" id="PTHR43031">
    <property type="entry name" value="FAD-DEPENDENT OXIDOREDUCTASE"/>
    <property type="match status" value="1"/>
</dbReference>
<gene>
    <name evidence="2" type="ORF">SAMN00777080_3593</name>
</gene>
<dbReference type="Pfam" id="PF00581">
    <property type="entry name" value="Rhodanese"/>
    <property type="match status" value="1"/>
</dbReference>
<evidence type="ECO:0000259" key="1">
    <source>
        <dbReference type="PROSITE" id="PS50206"/>
    </source>
</evidence>
<feature type="domain" description="Rhodanese" evidence="1">
    <location>
        <begin position="15"/>
        <end position="100"/>
    </location>
</feature>